<sequence length="60" mass="6646">MENDEKKQHAEAGEDGTGEDRAKAAQKPAAKSKEDRLAEALRANLRRRKSASKTRKAPQD</sequence>
<accession>A0ABY1P5Z3</accession>
<feature type="region of interest" description="Disordered" evidence="1">
    <location>
        <begin position="1"/>
        <end position="60"/>
    </location>
</feature>
<evidence type="ECO:0008006" key="4">
    <source>
        <dbReference type="Google" id="ProtNLM"/>
    </source>
</evidence>
<evidence type="ECO:0000256" key="1">
    <source>
        <dbReference type="SAM" id="MobiDB-lite"/>
    </source>
</evidence>
<evidence type="ECO:0000313" key="2">
    <source>
        <dbReference type="EMBL" id="SMP26732.1"/>
    </source>
</evidence>
<gene>
    <name evidence="2" type="ORF">SAMN06265374_2774</name>
</gene>
<proteinExistence type="predicted"/>
<organism evidence="2 3">
    <name type="scientific">Roseibium denhamense</name>
    <dbReference type="NCBI Taxonomy" id="76305"/>
    <lineage>
        <taxon>Bacteria</taxon>
        <taxon>Pseudomonadati</taxon>
        <taxon>Pseudomonadota</taxon>
        <taxon>Alphaproteobacteria</taxon>
        <taxon>Hyphomicrobiales</taxon>
        <taxon>Stappiaceae</taxon>
        <taxon>Roseibium</taxon>
    </lineage>
</organism>
<feature type="compositionally biased region" description="Basic and acidic residues" evidence="1">
    <location>
        <begin position="1"/>
        <end position="23"/>
    </location>
</feature>
<feature type="compositionally biased region" description="Basic residues" evidence="1">
    <location>
        <begin position="44"/>
        <end position="60"/>
    </location>
</feature>
<protein>
    <recommendedName>
        <fullName evidence="4">Transcriptional regulator</fullName>
    </recommendedName>
</protein>
<evidence type="ECO:0000313" key="3">
    <source>
        <dbReference type="Proteomes" id="UP001157914"/>
    </source>
</evidence>
<dbReference type="RefSeq" id="WP_155192814.1">
    <property type="nucleotide sequence ID" value="NZ_BAAAEA010000002.1"/>
</dbReference>
<keyword evidence="3" id="KW-1185">Reference proteome</keyword>
<dbReference type="EMBL" id="FXTT01000003">
    <property type="protein sequence ID" value="SMP26732.1"/>
    <property type="molecule type" value="Genomic_DNA"/>
</dbReference>
<name>A0ABY1P5Z3_9HYPH</name>
<comment type="caution">
    <text evidence="2">The sequence shown here is derived from an EMBL/GenBank/DDBJ whole genome shotgun (WGS) entry which is preliminary data.</text>
</comment>
<dbReference type="Proteomes" id="UP001157914">
    <property type="component" value="Unassembled WGS sequence"/>
</dbReference>
<reference evidence="2 3" key="1">
    <citation type="submission" date="2017-05" db="EMBL/GenBank/DDBJ databases">
        <authorList>
            <person name="Varghese N."/>
            <person name="Submissions S."/>
        </authorList>
    </citation>
    <scope>NUCLEOTIDE SEQUENCE [LARGE SCALE GENOMIC DNA]</scope>
    <source>
        <strain evidence="2 3">DSM 15949</strain>
    </source>
</reference>